<dbReference type="GO" id="GO:0043161">
    <property type="term" value="P:proteasome-mediated ubiquitin-dependent protein catabolic process"/>
    <property type="evidence" value="ECO:0000318"/>
    <property type="project" value="GO_Central"/>
</dbReference>
<reference evidence="5" key="1">
    <citation type="submission" date="2006-10" db="EMBL/GenBank/DDBJ databases">
        <authorList>
            <person name="Amadeo P."/>
            <person name="Zhao Q."/>
            <person name="Wortman J."/>
            <person name="Fraser-Liggett C."/>
            <person name="Carlton J."/>
        </authorList>
    </citation>
    <scope>NUCLEOTIDE SEQUENCE</scope>
    <source>
        <strain evidence="5">G3</strain>
    </source>
</reference>
<dbReference type="FunCoup" id="A2ECJ9">
    <property type="interactions" value="653"/>
</dbReference>
<sequence length="1087" mass="123029">MRRVIQANQMDPEWLAIIEQLKTERPIPALKLIADKIQFTEQQIAYRLPFDEICARIDDILSQLNRVDILELATECVFKIADSLDNTYDLYSKTKIFQHLRNFIDRKLSSKITENCLRTFITISKVNPEELCKTVGIDPLIKAINECSLIDQKDAFVAMARMTEKYVDNNMISNLQDIAPFFTEYNLRLVIHAVKTFHNIVSRLNISTAPPKVINQIAVSLLVITDMNSDILLLEDLIKLVQIHSLLHAFVISPIDFNGIISQAQSTSREVELYTKIVSLINVTLKHYSKVKASKSTNIILSFINKAFPVIIDVLQNHRGSAKTSLECIKYILKLNPSADISCLYESFTGYAIDNELVKSILDIANNVPNQMSLAKSPIPSILIGAKKRLSNDKDFVKRVDLILSKLDSSGFATLKEINSITSFEQLYDLLITQNMPLYDFVNTGGLEAAKEFLYTYQGRIDVVGEESLKQLVEASHSILSGFPVPHDEDILGSERNDKFESFSINVDIEMPNMGTENFRLEITIDFSAIEAFYNQRRRGVTFDIMKRSFDRNPIISRHLKRIDEKIQYSKLAVLNRIANTPEYKRCSFKIGNSIFSARDNVFQSICKVIKDPKLLKEKCPLIKIIEGDSNPAPFDLYQVSKVPQQILPTFELLSIIHRLHPTLNLVCQAFSDHIAPSLASIANTVGGFSSAGSMMYNYPYLFDLKHRILFFKELAFDLPAGFYSMYIEFIKPEARRSEKAIKYNCQLNRDNLAAEGATVLNAFAPSMGILEVQFIGDEGMGYGPTQEFFTLFSHELCRTSRGLWRTNDPQAEFAFSQTGLYPSPAASNEDLRLLGMFCAKALQTQFIVDLPLSPHFIRTLRNEDVTVQDVDPQLAIALENPEGLIGLDFTYPGLYDFPICPNGQMIEINQENVNDYVSKIRDFTCGKVMKTKCHSFIEGFNQVLHWEPTCVFTPEELIQIITGSFQRITIQDLMNNVEVGTGYKKDSPVITNFFEVIEEMNDEDQKLLIRFITGSVNLPIGGLAGLQPKLTVAERAPDKGANYDDCLPSVMTCFNYFKLPMYSSKEILRERLMTAVRGCQGSFGLS</sequence>
<feature type="domain" description="HECT" evidence="4">
    <location>
        <begin position="757"/>
        <end position="1087"/>
    </location>
</feature>
<dbReference type="Gene3D" id="3.30.2410.10">
    <property type="entry name" value="Hect, E3 ligase catalytic domain"/>
    <property type="match status" value="1"/>
</dbReference>
<dbReference type="OrthoDB" id="1685135at2759"/>
<dbReference type="Proteomes" id="UP000001542">
    <property type="component" value="Unassembled WGS sequence"/>
</dbReference>
<accession>A2ECJ9</accession>
<reference evidence="5" key="2">
    <citation type="journal article" date="2007" name="Science">
        <title>Draft genome sequence of the sexually transmitted pathogen Trichomonas vaginalis.</title>
        <authorList>
            <person name="Carlton J.M."/>
            <person name="Hirt R.P."/>
            <person name="Silva J.C."/>
            <person name="Delcher A.L."/>
            <person name="Schatz M."/>
            <person name="Zhao Q."/>
            <person name="Wortman J.R."/>
            <person name="Bidwell S.L."/>
            <person name="Alsmark U.C.M."/>
            <person name="Besteiro S."/>
            <person name="Sicheritz-Ponten T."/>
            <person name="Noel C.J."/>
            <person name="Dacks J.B."/>
            <person name="Foster P.G."/>
            <person name="Simillion C."/>
            <person name="Van de Peer Y."/>
            <person name="Miranda-Saavedra D."/>
            <person name="Barton G.J."/>
            <person name="Westrop G.D."/>
            <person name="Mueller S."/>
            <person name="Dessi D."/>
            <person name="Fiori P.L."/>
            <person name="Ren Q."/>
            <person name="Paulsen I."/>
            <person name="Zhang H."/>
            <person name="Bastida-Corcuera F.D."/>
            <person name="Simoes-Barbosa A."/>
            <person name="Brown M.T."/>
            <person name="Hayes R.D."/>
            <person name="Mukherjee M."/>
            <person name="Okumura C.Y."/>
            <person name="Schneider R."/>
            <person name="Smith A.J."/>
            <person name="Vanacova S."/>
            <person name="Villalvazo M."/>
            <person name="Haas B.J."/>
            <person name="Pertea M."/>
            <person name="Feldblyum T.V."/>
            <person name="Utterback T.R."/>
            <person name="Shu C.L."/>
            <person name="Osoegawa K."/>
            <person name="de Jong P.J."/>
            <person name="Hrdy I."/>
            <person name="Horvathova L."/>
            <person name="Zubacova Z."/>
            <person name="Dolezal P."/>
            <person name="Malik S.B."/>
            <person name="Logsdon J.M. Jr."/>
            <person name="Henze K."/>
            <person name="Gupta A."/>
            <person name="Wang C.C."/>
            <person name="Dunne R.L."/>
            <person name="Upcroft J.A."/>
            <person name="Upcroft P."/>
            <person name="White O."/>
            <person name="Salzberg S.L."/>
            <person name="Tang P."/>
            <person name="Chiu C.-H."/>
            <person name="Lee Y.-S."/>
            <person name="Embley T.M."/>
            <person name="Coombs G.H."/>
            <person name="Mottram J.C."/>
            <person name="Tachezy J."/>
            <person name="Fraser-Liggett C.M."/>
            <person name="Johnson P.J."/>
        </authorList>
    </citation>
    <scope>NUCLEOTIDE SEQUENCE [LARGE SCALE GENOMIC DNA]</scope>
    <source>
        <strain evidence="5">G3</strain>
    </source>
</reference>
<evidence type="ECO:0000256" key="3">
    <source>
        <dbReference type="PROSITE-ProRule" id="PRU00104"/>
    </source>
</evidence>
<dbReference type="PANTHER" id="PTHR45670">
    <property type="entry name" value="E3 UBIQUITIN-PROTEIN LIGASE TRIP12"/>
    <property type="match status" value="1"/>
</dbReference>
<dbReference type="InterPro" id="IPR000569">
    <property type="entry name" value="HECT_dom"/>
</dbReference>
<evidence type="ECO:0000256" key="2">
    <source>
        <dbReference type="ARBA" id="ARBA00022786"/>
    </source>
</evidence>
<dbReference type="SUPFAM" id="SSF48371">
    <property type="entry name" value="ARM repeat"/>
    <property type="match status" value="1"/>
</dbReference>
<evidence type="ECO:0000259" key="4">
    <source>
        <dbReference type="PROSITE" id="PS50237"/>
    </source>
</evidence>
<dbReference type="KEGG" id="tva:4767519"/>
<dbReference type="RefSeq" id="XP_001321819.1">
    <property type="nucleotide sequence ID" value="XM_001321784.1"/>
</dbReference>
<evidence type="ECO:0000313" key="5">
    <source>
        <dbReference type="EMBL" id="EAY09596.1"/>
    </source>
</evidence>
<dbReference type="Gene3D" id="3.90.1750.10">
    <property type="entry name" value="Hect, E3 ligase catalytic domains"/>
    <property type="match status" value="1"/>
</dbReference>
<organism evidence="5 6">
    <name type="scientific">Trichomonas vaginalis (strain ATCC PRA-98 / G3)</name>
    <dbReference type="NCBI Taxonomy" id="412133"/>
    <lineage>
        <taxon>Eukaryota</taxon>
        <taxon>Metamonada</taxon>
        <taxon>Parabasalia</taxon>
        <taxon>Trichomonadida</taxon>
        <taxon>Trichomonadidae</taxon>
        <taxon>Trichomonas</taxon>
    </lineage>
</organism>
<proteinExistence type="predicted"/>
<keyword evidence="2 3" id="KW-0833">Ubl conjugation pathway</keyword>
<keyword evidence="1" id="KW-0808">Transferase</keyword>
<evidence type="ECO:0000256" key="1">
    <source>
        <dbReference type="ARBA" id="ARBA00022679"/>
    </source>
</evidence>
<keyword evidence="6" id="KW-1185">Reference proteome</keyword>
<dbReference type="InterPro" id="IPR016024">
    <property type="entry name" value="ARM-type_fold"/>
</dbReference>
<dbReference type="InParanoid" id="A2ECJ9"/>
<dbReference type="InterPro" id="IPR045322">
    <property type="entry name" value="HECTD1/TRIP12-like"/>
</dbReference>
<dbReference type="EMBL" id="DS113354">
    <property type="protein sequence ID" value="EAY09596.1"/>
    <property type="molecule type" value="Genomic_DNA"/>
</dbReference>
<dbReference type="STRING" id="5722.A2ECJ9"/>
<dbReference type="PANTHER" id="PTHR45670:SF1">
    <property type="entry name" value="E3 UBIQUITIN-PROTEIN LIGASE HECTD1"/>
    <property type="match status" value="1"/>
</dbReference>
<dbReference type="VEuPathDB" id="TrichDB:TVAGG3_0881870"/>
<feature type="active site" description="Glycyl thioester intermediate" evidence="3">
    <location>
        <position position="1054"/>
    </location>
</feature>
<dbReference type="eggNOG" id="KOG0170">
    <property type="taxonomic scope" value="Eukaryota"/>
</dbReference>
<protein>
    <recommendedName>
        <fullName evidence="4">HECT domain-containing protein</fullName>
    </recommendedName>
</protein>
<dbReference type="SMART" id="SM00119">
    <property type="entry name" value="HECTc"/>
    <property type="match status" value="1"/>
</dbReference>
<gene>
    <name evidence="5" type="ORF">TVAG_056400</name>
</gene>
<dbReference type="SUPFAM" id="SSF56204">
    <property type="entry name" value="Hect, E3 ligase catalytic domain"/>
    <property type="match status" value="1"/>
</dbReference>
<dbReference type="GO" id="GO:0000209">
    <property type="term" value="P:protein polyubiquitination"/>
    <property type="evidence" value="ECO:0000318"/>
    <property type="project" value="GO_Central"/>
</dbReference>
<dbReference type="VEuPathDB" id="TrichDB:TVAG_056400"/>
<dbReference type="SMR" id="A2ECJ9"/>
<dbReference type="AlphaFoldDB" id="A2ECJ9"/>
<dbReference type="Pfam" id="PF00632">
    <property type="entry name" value="HECT"/>
    <property type="match status" value="1"/>
</dbReference>
<evidence type="ECO:0000313" key="6">
    <source>
        <dbReference type="Proteomes" id="UP000001542"/>
    </source>
</evidence>
<dbReference type="InterPro" id="IPR035983">
    <property type="entry name" value="Hect_E3_ubiquitin_ligase"/>
</dbReference>
<dbReference type="GO" id="GO:0061630">
    <property type="term" value="F:ubiquitin protein ligase activity"/>
    <property type="evidence" value="ECO:0000318"/>
    <property type="project" value="GO_Central"/>
</dbReference>
<dbReference type="PROSITE" id="PS50237">
    <property type="entry name" value="HECT"/>
    <property type="match status" value="1"/>
</dbReference>
<name>A2ECJ9_TRIV3</name>